<keyword evidence="9 11" id="KW-0472">Membrane</keyword>
<dbReference type="Pfam" id="PF07715">
    <property type="entry name" value="Plug"/>
    <property type="match status" value="1"/>
</dbReference>
<dbReference type="Proteomes" id="UP000241074">
    <property type="component" value="Chromosome"/>
</dbReference>
<dbReference type="PROSITE" id="PS00430">
    <property type="entry name" value="TONB_DEPENDENT_REC_1"/>
    <property type="match status" value="1"/>
</dbReference>
<feature type="signal peptide" evidence="14">
    <location>
        <begin position="1"/>
        <end position="28"/>
    </location>
</feature>
<dbReference type="InterPro" id="IPR000531">
    <property type="entry name" value="Beta-barrel_TonB"/>
</dbReference>
<dbReference type="AlphaFoldDB" id="A0A2P1PQJ9"/>
<evidence type="ECO:0000256" key="9">
    <source>
        <dbReference type="ARBA" id="ARBA00023136"/>
    </source>
</evidence>
<keyword evidence="3 11" id="KW-1134">Transmembrane beta strand</keyword>
<reference evidence="17 18" key="1">
    <citation type="submission" date="2018-03" db="EMBL/GenBank/DDBJ databases">
        <title>Ahniella affigens gen. nov., sp. nov., a gammaproteobacterium isolated from sandy soil near a stream.</title>
        <authorList>
            <person name="Ko Y."/>
            <person name="Kim J.-H."/>
        </authorList>
    </citation>
    <scope>NUCLEOTIDE SEQUENCE [LARGE SCALE GENOMIC DNA]</scope>
    <source>
        <strain evidence="17 18">D13</strain>
    </source>
</reference>
<keyword evidence="14" id="KW-0732">Signal</keyword>
<evidence type="ECO:0000256" key="1">
    <source>
        <dbReference type="ARBA" id="ARBA00004571"/>
    </source>
</evidence>
<dbReference type="GO" id="GO:0009279">
    <property type="term" value="C:cell outer membrane"/>
    <property type="evidence" value="ECO:0007669"/>
    <property type="project" value="UniProtKB-SubCell"/>
</dbReference>
<dbReference type="Gene3D" id="2.40.170.20">
    <property type="entry name" value="TonB-dependent receptor, beta-barrel domain"/>
    <property type="match status" value="1"/>
</dbReference>
<keyword evidence="2 11" id="KW-0813">Transport</keyword>
<evidence type="ECO:0000256" key="11">
    <source>
        <dbReference type="PROSITE-ProRule" id="PRU01360"/>
    </source>
</evidence>
<evidence type="ECO:0000256" key="4">
    <source>
        <dbReference type="ARBA" id="ARBA00022496"/>
    </source>
</evidence>
<dbReference type="KEGG" id="xba:C7S18_07875"/>
<feature type="domain" description="TonB-dependent receptor plug" evidence="16">
    <location>
        <begin position="55"/>
        <end position="165"/>
    </location>
</feature>
<keyword evidence="10 11" id="KW-0998">Cell outer membrane</keyword>
<organism evidence="17 18">
    <name type="scientific">Ahniella affigens</name>
    <dbReference type="NCBI Taxonomy" id="2021234"/>
    <lineage>
        <taxon>Bacteria</taxon>
        <taxon>Pseudomonadati</taxon>
        <taxon>Pseudomonadota</taxon>
        <taxon>Gammaproteobacteria</taxon>
        <taxon>Lysobacterales</taxon>
        <taxon>Rhodanobacteraceae</taxon>
        <taxon>Ahniella</taxon>
    </lineage>
</organism>
<evidence type="ECO:0000313" key="17">
    <source>
        <dbReference type="EMBL" id="AVP97114.1"/>
    </source>
</evidence>
<protein>
    <submittedName>
        <fullName evidence="17">TonB-dependent receptor</fullName>
    </submittedName>
</protein>
<dbReference type="SUPFAM" id="SSF56935">
    <property type="entry name" value="Porins"/>
    <property type="match status" value="1"/>
</dbReference>
<keyword evidence="8 12" id="KW-0798">TonB box</keyword>
<name>A0A2P1PQJ9_9GAMM</name>
<dbReference type="PANTHER" id="PTHR32552:SF81">
    <property type="entry name" value="TONB-DEPENDENT OUTER MEMBRANE RECEPTOR"/>
    <property type="match status" value="1"/>
</dbReference>
<evidence type="ECO:0000256" key="2">
    <source>
        <dbReference type="ARBA" id="ARBA00022448"/>
    </source>
</evidence>
<evidence type="ECO:0000256" key="7">
    <source>
        <dbReference type="ARBA" id="ARBA00023065"/>
    </source>
</evidence>
<reference evidence="17 18" key="2">
    <citation type="submission" date="2018-03" db="EMBL/GenBank/DDBJ databases">
        <authorList>
            <person name="Keele B.F."/>
        </authorList>
    </citation>
    <scope>NUCLEOTIDE SEQUENCE [LARGE SCALE GENOMIC DNA]</scope>
    <source>
        <strain evidence="17 18">D13</strain>
    </source>
</reference>
<dbReference type="GO" id="GO:0006826">
    <property type="term" value="P:iron ion transport"/>
    <property type="evidence" value="ECO:0007669"/>
    <property type="project" value="UniProtKB-KW"/>
</dbReference>
<comment type="subcellular location">
    <subcellularLocation>
        <location evidence="1 11">Cell outer membrane</location>
        <topology evidence="1 11">Multi-pass membrane protein</topology>
    </subcellularLocation>
</comment>
<evidence type="ECO:0000256" key="3">
    <source>
        <dbReference type="ARBA" id="ARBA00022452"/>
    </source>
</evidence>
<accession>A0A2P1PQJ9</accession>
<keyword evidence="17" id="KW-0675">Receptor</keyword>
<dbReference type="EMBL" id="CP027860">
    <property type="protein sequence ID" value="AVP97114.1"/>
    <property type="molecule type" value="Genomic_DNA"/>
</dbReference>
<evidence type="ECO:0000259" key="16">
    <source>
        <dbReference type="Pfam" id="PF07715"/>
    </source>
</evidence>
<evidence type="ECO:0000256" key="13">
    <source>
        <dbReference type="RuleBase" id="RU003357"/>
    </source>
</evidence>
<dbReference type="InterPro" id="IPR012910">
    <property type="entry name" value="Plug_dom"/>
</dbReference>
<dbReference type="InterPro" id="IPR039426">
    <property type="entry name" value="TonB-dep_rcpt-like"/>
</dbReference>
<evidence type="ECO:0000256" key="8">
    <source>
        <dbReference type="ARBA" id="ARBA00023077"/>
    </source>
</evidence>
<proteinExistence type="inferred from homology"/>
<keyword evidence="6" id="KW-0408">Iron</keyword>
<feature type="domain" description="TonB-dependent receptor-like beta-barrel" evidence="15">
    <location>
        <begin position="285"/>
        <end position="718"/>
    </location>
</feature>
<evidence type="ECO:0000256" key="12">
    <source>
        <dbReference type="PROSITE-ProRule" id="PRU10143"/>
    </source>
</evidence>
<keyword evidence="18" id="KW-1185">Reference proteome</keyword>
<evidence type="ECO:0000256" key="14">
    <source>
        <dbReference type="SAM" id="SignalP"/>
    </source>
</evidence>
<comment type="similarity">
    <text evidence="11 13">Belongs to the TonB-dependent receptor family.</text>
</comment>
<evidence type="ECO:0000259" key="15">
    <source>
        <dbReference type="Pfam" id="PF00593"/>
    </source>
</evidence>
<keyword evidence="5 11" id="KW-0812">Transmembrane</keyword>
<dbReference type="PANTHER" id="PTHR32552">
    <property type="entry name" value="FERRICHROME IRON RECEPTOR-RELATED"/>
    <property type="match status" value="1"/>
</dbReference>
<feature type="short sequence motif" description="TonB box" evidence="12">
    <location>
        <begin position="43"/>
        <end position="49"/>
    </location>
</feature>
<evidence type="ECO:0000256" key="5">
    <source>
        <dbReference type="ARBA" id="ARBA00022692"/>
    </source>
</evidence>
<dbReference type="OrthoDB" id="127311at2"/>
<dbReference type="PROSITE" id="PS52016">
    <property type="entry name" value="TONB_DEPENDENT_REC_3"/>
    <property type="match status" value="1"/>
</dbReference>
<keyword evidence="4" id="KW-0410">Iron transport</keyword>
<evidence type="ECO:0000313" key="18">
    <source>
        <dbReference type="Proteomes" id="UP000241074"/>
    </source>
</evidence>
<gene>
    <name evidence="17" type="ORF">C7S18_07875</name>
</gene>
<evidence type="ECO:0000256" key="10">
    <source>
        <dbReference type="ARBA" id="ARBA00023237"/>
    </source>
</evidence>
<evidence type="ECO:0000256" key="6">
    <source>
        <dbReference type="ARBA" id="ARBA00023004"/>
    </source>
</evidence>
<feature type="chain" id="PRO_5015169611" evidence="14">
    <location>
        <begin position="29"/>
        <end position="751"/>
    </location>
</feature>
<dbReference type="InterPro" id="IPR010916">
    <property type="entry name" value="TonB_box_CS"/>
</dbReference>
<keyword evidence="7" id="KW-0406">Ion transport</keyword>
<sequence length="751" mass="82295">MNHPNRRLHRNLLALSVASLLASPLLYAQDDTKTESESATLETVTVTAQRKEEDVQKVPIAITTVDAEKLDVINSGGDDIRVLSGRLPSLQIESSFGRAFPRFYVRGLGNTDFDLNASQPVSLVYDDIVQENPILKGFPMFDMDRVEMVRGPQGTLFGRNSPAGVIKFESMRPSQTSEGYGQISYGSYGNTNLEGAIGGGFNDAWSGRLSLLYQHRDDYVDNTLNGDGDDLEGYDETAVRGQLLYAPSDDFEALFNLHARNLDGTARLFRANIIRPGQGGLVSGFDPDSISIDGDNSQELDTFGGNARLRWDFAGFSLFSITGYETLDTLSRGDIDGGFGAVFAPPSGPGLIPFTAESADGMPDHHQFTQEFRLQSQTDSALQWQTGFYYFDERITIESFNYDTLSPGRPQNGYAIQKQDNTAYALFGSLEYAATDDLTLRVGLRYTRDEKDFEAERTQSPLSFLGVGPIGPLYANPSDSDVSWDLSAAYAINDEWNAYARVARGFRAPSIQGRLLFGDVLSVADSETVLSFESGIKASLWDNRARLGFAVFSYRVSDQQLTAVGGGANFNTLINADRTVGSGFELDAEAYLTDRLLVTAGVSYNDTEIQDDTLAVQPCGGGCTVYDPAGPVAGTVLLDGNRLPQAPLKIANVTARYGIPMANGELFFFTDWAYRSEVSFFLYDSAEFNGAALLEGGLRVGYNWNNDQYQVALFGRNITDERQVVGGIDFNNLTGFINEPRIIGLEFTARY</sequence>
<dbReference type="RefSeq" id="WP_106891039.1">
    <property type="nucleotide sequence ID" value="NZ_CP027860.1"/>
</dbReference>
<dbReference type="Pfam" id="PF00593">
    <property type="entry name" value="TonB_dep_Rec_b-barrel"/>
    <property type="match status" value="1"/>
</dbReference>
<dbReference type="InterPro" id="IPR036942">
    <property type="entry name" value="Beta-barrel_TonB_sf"/>
</dbReference>